<dbReference type="GeneID" id="60403769"/>
<keyword evidence="2" id="KW-0963">Cytoplasm</keyword>
<dbReference type="RefSeq" id="XP_037878418.1">
    <property type="nucleotide sequence ID" value="XM_038022564.1"/>
</dbReference>
<gene>
    <name evidence="8" type="ORF">EMH_0008010</name>
</gene>
<evidence type="ECO:0000256" key="2">
    <source>
        <dbReference type="ARBA" id="ARBA00022490"/>
    </source>
</evidence>
<dbReference type="PANTHER" id="PTHR22455:SF10">
    <property type="entry name" value="CILIA- AND FLAGELLA-ASSOCIATED PROTEIN 91"/>
    <property type="match status" value="1"/>
</dbReference>
<evidence type="ECO:0000256" key="3">
    <source>
        <dbReference type="ARBA" id="ARBA00023212"/>
    </source>
</evidence>
<evidence type="ECO:0000256" key="5">
    <source>
        <dbReference type="ARBA" id="ARBA00029468"/>
    </source>
</evidence>
<evidence type="ECO:0000256" key="4">
    <source>
        <dbReference type="ARBA" id="ARBA00023273"/>
    </source>
</evidence>
<name>U6KDU9_9EIME</name>
<dbReference type="EMBL" id="HG735567">
    <property type="protein sequence ID" value="CDJ36129.1"/>
    <property type="molecule type" value="Genomic_DNA"/>
</dbReference>
<evidence type="ECO:0000259" key="7">
    <source>
        <dbReference type="Pfam" id="PF14738"/>
    </source>
</evidence>
<reference evidence="8" key="2">
    <citation type="submission" date="2013-10" db="EMBL/GenBank/DDBJ databases">
        <authorList>
            <person name="Aslett M."/>
        </authorList>
    </citation>
    <scope>NUCLEOTIDE SEQUENCE [LARGE SCALE GENOMIC DNA]</scope>
    <source>
        <strain evidence="8">Houghton</strain>
    </source>
</reference>
<protein>
    <recommendedName>
        <fullName evidence="6">Cilia- and flagella-associated protein 91</fullName>
    </recommendedName>
</protein>
<evidence type="ECO:0000313" key="9">
    <source>
        <dbReference type="Proteomes" id="UP000030744"/>
    </source>
</evidence>
<evidence type="ECO:0000313" key="8">
    <source>
        <dbReference type="EMBL" id="CDJ36129.1"/>
    </source>
</evidence>
<dbReference type="InterPro" id="IPR026720">
    <property type="entry name" value="CFAP91"/>
</dbReference>
<keyword evidence="3" id="KW-0206">Cytoskeleton</keyword>
<reference evidence="8" key="1">
    <citation type="submission" date="2013-10" db="EMBL/GenBank/DDBJ databases">
        <title>Genomic analysis of the causative agents of coccidiosis in chickens.</title>
        <authorList>
            <person name="Reid A.J."/>
            <person name="Blake D."/>
            <person name="Billington K."/>
            <person name="Browne H."/>
            <person name="Dunn M."/>
            <person name="Hung S."/>
            <person name="Kawahara F."/>
            <person name="Miranda-Saavedra D."/>
            <person name="Mourier T."/>
            <person name="Nagra H."/>
            <person name="Otto T.D."/>
            <person name="Rawlings N."/>
            <person name="Sanchez A."/>
            <person name="Sanders M."/>
            <person name="Subramaniam C."/>
            <person name="Tay Y."/>
            <person name="Dear P."/>
            <person name="Doerig C."/>
            <person name="Gruber A."/>
            <person name="Parkinson J."/>
            <person name="Shirley M."/>
            <person name="Wan K.L."/>
            <person name="Berriman M."/>
            <person name="Tomley F."/>
            <person name="Pain A."/>
        </authorList>
    </citation>
    <scope>NUCLEOTIDE SEQUENCE [LARGE SCALE GENOMIC DNA]</scope>
    <source>
        <strain evidence="8">Houghton</strain>
    </source>
</reference>
<dbReference type="VEuPathDB" id="ToxoDB:EMH_0008010"/>
<evidence type="ECO:0000256" key="6">
    <source>
        <dbReference type="ARBA" id="ARBA00029555"/>
    </source>
</evidence>
<dbReference type="OrthoDB" id="567787at2759"/>
<dbReference type="InterPro" id="IPR032840">
    <property type="entry name" value="CFAP91_dom"/>
</dbReference>
<dbReference type="Proteomes" id="UP000030744">
    <property type="component" value="Unassembled WGS sequence"/>
</dbReference>
<dbReference type="Pfam" id="PF14738">
    <property type="entry name" value="CFAP91"/>
    <property type="match status" value="1"/>
</dbReference>
<organism evidence="8 9">
    <name type="scientific">Eimeria mitis</name>
    <dbReference type="NCBI Taxonomy" id="44415"/>
    <lineage>
        <taxon>Eukaryota</taxon>
        <taxon>Sar</taxon>
        <taxon>Alveolata</taxon>
        <taxon>Apicomplexa</taxon>
        <taxon>Conoidasida</taxon>
        <taxon>Coccidia</taxon>
        <taxon>Eucoccidiorida</taxon>
        <taxon>Eimeriorina</taxon>
        <taxon>Eimeriidae</taxon>
        <taxon>Eimeria</taxon>
    </lineage>
</organism>
<accession>U6KDU9</accession>
<comment type="subcellular location">
    <subcellularLocation>
        <location evidence="1">Cytoplasm</location>
        <location evidence="1">Cytoskeleton</location>
        <location evidence="1">Cilium axoneme</location>
    </subcellularLocation>
</comment>
<feature type="domain" description="CFAP91" evidence="7">
    <location>
        <begin position="34"/>
        <end position="132"/>
    </location>
</feature>
<keyword evidence="4" id="KW-0966">Cell projection</keyword>
<proteinExistence type="inferred from homology"/>
<dbReference type="GO" id="GO:0005930">
    <property type="term" value="C:axoneme"/>
    <property type="evidence" value="ECO:0007669"/>
    <property type="project" value="UniProtKB-SubCell"/>
</dbReference>
<keyword evidence="9" id="KW-1185">Reference proteome</keyword>
<sequence>MFCSIYTFYISLRLCWRVSGTDSGDFSAKSIGLQSISREQDVQTDPYSPQYICTSGAQPEELGISHLCWSRGLPATSREIRAIQEMQLQRRLDQVLPPPTDEFCLAIRTTLMERQELWKWAQRERDIRELQDFLALDAIEERLCNSAAPALERTAVILQREVAAELLTGTSLQLQIDLAAAPPAYSASEGGSVAARRLIKRAVPMEEELDAKAVLLLQQLLRGATRRKIMMKGKEKSLDLVNMLRAAEQLQDVPPRQQQESVDQQTALEAAEVLMASAQGMAIAEMLDELAKEQRRMEEVQRISALAQLAVRERRLREAQEYGTRQAEEMLRERENRAFQNAMGINNQTIDSYLQAIIEKAGAGNAQEEALLEVCLHSEHLARIVDDLQEGHEEPQVIVGELVRGLLMPSLASQCQRRDEQIEDHKFRVAARLAVEETVVGALADGTLKVENAPAAGGNTS</sequence>
<dbReference type="PANTHER" id="PTHR22455">
    <property type="entry name" value="CILIA- AND FLAGELLA-ASSOCIATED PROTEIN 91"/>
    <property type="match status" value="1"/>
</dbReference>
<evidence type="ECO:0000256" key="1">
    <source>
        <dbReference type="ARBA" id="ARBA00004430"/>
    </source>
</evidence>
<dbReference type="AlphaFoldDB" id="U6KDU9"/>
<comment type="similarity">
    <text evidence="5">Belongs to the CFAP91 family.</text>
</comment>